<dbReference type="OrthoDB" id="2741553at2759"/>
<evidence type="ECO:0000313" key="2">
    <source>
        <dbReference type="Proteomes" id="UP000030671"/>
    </source>
</evidence>
<dbReference type="EMBL" id="KI925467">
    <property type="protein sequence ID" value="ETW74953.1"/>
    <property type="molecule type" value="Genomic_DNA"/>
</dbReference>
<dbReference type="AlphaFoldDB" id="W4JN38"/>
<protein>
    <submittedName>
        <fullName evidence="1">Uncharacterized protein</fullName>
    </submittedName>
</protein>
<keyword evidence="2" id="KW-1185">Reference proteome</keyword>
<sequence length="93" mass="10154">CSACLRWGHARPVCHSITCRCNHCGGNHLEQEHHQRAACCQGGNPTPGNAPCPHPPKCVNCGAAHKATERTCPFYGHRHDCDWISQHQPHAAS</sequence>
<reference evidence="1 2" key="1">
    <citation type="journal article" date="2012" name="New Phytol.">
        <title>Insight into trade-off between wood decay and parasitism from the genome of a fungal forest pathogen.</title>
        <authorList>
            <person name="Olson A."/>
            <person name="Aerts A."/>
            <person name="Asiegbu F."/>
            <person name="Belbahri L."/>
            <person name="Bouzid O."/>
            <person name="Broberg A."/>
            <person name="Canback B."/>
            <person name="Coutinho P.M."/>
            <person name="Cullen D."/>
            <person name="Dalman K."/>
            <person name="Deflorio G."/>
            <person name="van Diepen L.T."/>
            <person name="Dunand C."/>
            <person name="Duplessis S."/>
            <person name="Durling M."/>
            <person name="Gonthier P."/>
            <person name="Grimwood J."/>
            <person name="Fossdal C.G."/>
            <person name="Hansson D."/>
            <person name="Henrissat B."/>
            <person name="Hietala A."/>
            <person name="Himmelstrand K."/>
            <person name="Hoffmeister D."/>
            <person name="Hogberg N."/>
            <person name="James T.Y."/>
            <person name="Karlsson M."/>
            <person name="Kohler A."/>
            <person name="Kues U."/>
            <person name="Lee Y.H."/>
            <person name="Lin Y.C."/>
            <person name="Lind M."/>
            <person name="Lindquist E."/>
            <person name="Lombard V."/>
            <person name="Lucas S."/>
            <person name="Lunden K."/>
            <person name="Morin E."/>
            <person name="Murat C."/>
            <person name="Park J."/>
            <person name="Raffaello T."/>
            <person name="Rouze P."/>
            <person name="Salamov A."/>
            <person name="Schmutz J."/>
            <person name="Solheim H."/>
            <person name="Stahlberg J."/>
            <person name="Velez H."/>
            <person name="de Vries R.P."/>
            <person name="Wiebenga A."/>
            <person name="Woodward S."/>
            <person name="Yakovlev I."/>
            <person name="Garbelotto M."/>
            <person name="Martin F."/>
            <person name="Grigoriev I.V."/>
            <person name="Stenlid J."/>
        </authorList>
    </citation>
    <scope>NUCLEOTIDE SEQUENCE [LARGE SCALE GENOMIC DNA]</scope>
    <source>
        <strain evidence="1 2">TC 32-1</strain>
    </source>
</reference>
<dbReference type="Proteomes" id="UP000030671">
    <property type="component" value="Unassembled WGS sequence"/>
</dbReference>
<name>W4JN38_HETIT</name>
<evidence type="ECO:0000313" key="1">
    <source>
        <dbReference type="EMBL" id="ETW74953.1"/>
    </source>
</evidence>
<dbReference type="InParanoid" id="W4JN38"/>
<feature type="non-terminal residue" evidence="1">
    <location>
        <position position="1"/>
    </location>
</feature>
<dbReference type="RefSeq" id="XP_009553411.1">
    <property type="nucleotide sequence ID" value="XM_009555116.1"/>
</dbReference>
<accession>W4JN38</accession>
<organism evidence="1 2">
    <name type="scientific">Heterobasidion irregulare (strain TC 32-1)</name>
    <dbReference type="NCBI Taxonomy" id="747525"/>
    <lineage>
        <taxon>Eukaryota</taxon>
        <taxon>Fungi</taxon>
        <taxon>Dikarya</taxon>
        <taxon>Basidiomycota</taxon>
        <taxon>Agaricomycotina</taxon>
        <taxon>Agaricomycetes</taxon>
        <taxon>Russulales</taxon>
        <taxon>Bondarzewiaceae</taxon>
        <taxon>Heterobasidion</taxon>
        <taxon>Heterobasidion annosum species complex</taxon>
    </lineage>
</organism>
<gene>
    <name evidence="1" type="ORF">HETIRDRAFT_331786</name>
</gene>
<dbReference type="eggNOG" id="ENOG502SYFS">
    <property type="taxonomic scope" value="Eukaryota"/>
</dbReference>
<dbReference type="HOGENOM" id="CLU_181169_0_0_1"/>
<dbReference type="GeneID" id="20671681"/>
<dbReference type="KEGG" id="hir:HETIRDRAFT_331786"/>
<proteinExistence type="predicted"/>